<dbReference type="PROSITE" id="PS51318">
    <property type="entry name" value="TAT"/>
    <property type="match status" value="1"/>
</dbReference>
<feature type="region of interest" description="Disordered" evidence="1">
    <location>
        <begin position="252"/>
        <end position="332"/>
    </location>
</feature>
<feature type="compositionally biased region" description="Basic and acidic residues" evidence="1">
    <location>
        <begin position="441"/>
        <end position="459"/>
    </location>
</feature>
<feature type="compositionally biased region" description="Basic and acidic residues" evidence="1">
    <location>
        <begin position="564"/>
        <end position="583"/>
    </location>
</feature>
<feature type="region of interest" description="Disordered" evidence="1">
    <location>
        <begin position="485"/>
        <end position="510"/>
    </location>
</feature>
<dbReference type="RefSeq" id="WP_141721693.1">
    <property type="nucleotide sequence ID" value="NZ_FMHZ01000002.1"/>
</dbReference>
<organism evidence="2 3">
    <name type="scientific">Micromonospora citrea</name>
    <dbReference type="NCBI Taxonomy" id="47855"/>
    <lineage>
        <taxon>Bacteria</taxon>
        <taxon>Bacillati</taxon>
        <taxon>Actinomycetota</taxon>
        <taxon>Actinomycetes</taxon>
        <taxon>Micromonosporales</taxon>
        <taxon>Micromonosporaceae</taxon>
        <taxon>Micromonospora</taxon>
    </lineage>
</organism>
<dbReference type="AlphaFoldDB" id="A0A1C6UYF5"/>
<feature type="region of interest" description="Disordered" evidence="1">
    <location>
        <begin position="523"/>
        <end position="549"/>
    </location>
</feature>
<evidence type="ECO:0000256" key="1">
    <source>
        <dbReference type="SAM" id="MobiDB-lite"/>
    </source>
</evidence>
<keyword evidence="3" id="KW-1185">Reference proteome</keyword>
<feature type="region of interest" description="Disordered" evidence="1">
    <location>
        <begin position="409"/>
        <end position="428"/>
    </location>
</feature>
<feature type="compositionally biased region" description="Basic and acidic residues" evidence="1">
    <location>
        <begin position="252"/>
        <end position="272"/>
    </location>
</feature>
<name>A0A1C6UYF5_9ACTN</name>
<protein>
    <submittedName>
        <fullName evidence="2">Uncharacterized protein</fullName>
    </submittedName>
</protein>
<feature type="region of interest" description="Disordered" evidence="1">
    <location>
        <begin position="49"/>
        <end position="73"/>
    </location>
</feature>
<gene>
    <name evidence="2" type="ORF">GA0070606_3007</name>
</gene>
<proteinExistence type="predicted"/>
<dbReference type="Proteomes" id="UP000199001">
    <property type="component" value="Unassembled WGS sequence"/>
</dbReference>
<feature type="compositionally biased region" description="Basic and acidic residues" evidence="1">
    <location>
        <begin position="485"/>
        <end position="500"/>
    </location>
</feature>
<feature type="compositionally biased region" description="Basic and acidic residues" evidence="1">
    <location>
        <begin position="624"/>
        <end position="636"/>
    </location>
</feature>
<dbReference type="EMBL" id="FMHZ01000002">
    <property type="protein sequence ID" value="SCL58874.1"/>
    <property type="molecule type" value="Genomic_DNA"/>
</dbReference>
<accession>A0A1C6UYF5</accession>
<reference evidence="3" key="1">
    <citation type="submission" date="2016-06" db="EMBL/GenBank/DDBJ databases">
        <authorList>
            <person name="Varghese N."/>
            <person name="Submissions Spin"/>
        </authorList>
    </citation>
    <scope>NUCLEOTIDE SEQUENCE [LARGE SCALE GENOMIC DNA]</scope>
    <source>
        <strain evidence="3">DSM 43903</strain>
    </source>
</reference>
<sequence length="662" mass="74525">MRNKHERCRPERSGWLLAQWMTVLRRRLVPMVAVVAVAAGLLLAAPASAAAPDPNERPAAGPTPGPADAGDPMGRARRLLLQLGYEVSALGSPDPDDPNYQRKIIANQVMKRVQAWVEDGKTSFGWKDVYVAVQDAEEIYRKSQKSLERLKGKLKKSERKLRKLTEAARDTTLSPKQQAKAERNLKRARAKHAAARRAYLKTKAAIAGGEDDREIKDLKSQVRDLKRDLAKAKRKRALPVAQRRLEERLDAAQKKLDEARAAKADRDRRQDGDDSDSSGTTARPPKGPKGSPTGETKAGPDRSQSVGPGGPRPGRFRLWPRGTRTDSGAAELIGQGVAEEIRARGRVEDEKLLARAKEDPALRKRIIDDYREYPRRSPWEKTMRDFDTSKGFRQTEALRIGPELMTYQEAEDIANRSNSDPAYQQARRDCGGYDTCVKERTRKLREQNTKLKKQADRSNNDPAYQQARRECGGYDTCVKERTRKLREQNTKLKKQADRSNNDPAYQQARRDCGGYDTCVKERTRKLREQNTKLKKQADRSNNDPAYQQARRECGGYDTCVKERTRKLREQRAGVGDGRPDTRKTNGSRTTTKKTDAPAKTTSSDSKHRQAYEQANRECGGYDTCVKERTRKLREQNADAGDGGRTTKKATGSRTGKKTGSRK</sequence>
<feature type="region of interest" description="Disordered" evidence="1">
    <location>
        <begin position="564"/>
        <end position="662"/>
    </location>
</feature>
<dbReference type="InterPro" id="IPR006311">
    <property type="entry name" value="TAT_signal"/>
</dbReference>
<feature type="compositionally biased region" description="Basic and acidic residues" evidence="1">
    <location>
        <begin position="523"/>
        <end position="541"/>
    </location>
</feature>
<dbReference type="OrthoDB" id="5195782at2"/>
<evidence type="ECO:0000313" key="3">
    <source>
        <dbReference type="Proteomes" id="UP000199001"/>
    </source>
</evidence>
<evidence type="ECO:0000313" key="2">
    <source>
        <dbReference type="EMBL" id="SCL58874.1"/>
    </source>
</evidence>
<dbReference type="InterPro" id="IPR027267">
    <property type="entry name" value="AH/BAR_dom_sf"/>
</dbReference>
<dbReference type="Gene3D" id="1.20.1270.60">
    <property type="entry name" value="Arfaptin homology (AH) domain/BAR domain"/>
    <property type="match status" value="1"/>
</dbReference>
<feature type="region of interest" description="Disordered" evidence="1">
    <location>
        <begin position="441"/>
        <end position="467"/>
    </location>
</feature>